<organism evidence="2 3">
    <name type="scientific">Peptoclostridium litorale DSM 5388</name>
    <dbReference type="NCBI Taxonomy" id="1121324"/>
    <lineage>
        <taxon>Bacteria</taxon>
        <taxon>Bacillati</taxon>
        <taxon>Bacillota</taxon>
        <taxon>Clostridia</taxon>
        <taxon>Peptostreptococcales</taxon>
        <taxon>Peptoclostridiaceae</taxon>
        <taxon>Peptoclostridium</taxon>
    </lineage>
</organism>
<dbReference type="Proteomes" id="UP000027946">
    <property type="component" value="Unassembled WGS sequence"/>
</dbReference>
<accession>A0A069RID7</accession>
<dbReference type="RefSeq" id="WP_159434302.1">
    <property type="nucleotide sequence ID" value="NZ_FSRH01000008.1"/>
</dbReference>
<evidence type="ECO:0000313" key="2">
    <source>
        <dbReference type="EMBL" id="KDR95910.1"/>
    </source>
</evidence>
<sequence>MKKYKEDICFTAGLGICTYGLHLIYEPIAFMFLGSVLMAIGFIMARKGVK</sequence>
<proteinExistence type="predicted"/>
<keyword evidence="1" id="KW-0812">Transmembrane</keyword>
<reference evidence="2 3" key="1">
    <citation type="submission" date="2014-03" db="EMBL/GenBank/DDBJ databases">
        <title>Genome sequence of Clostridium litorale W6, DSM 5388.</title>
        <authorList>
            <person name="Poehlein A."/>
            <person name="Jagirdar A."/>
            <person name="Khonsari B."/>
            <person name="Chibani C.M."/>
            <person name="Gutierrez Gutierrez D.A."/>
            <person name="Davydova E."/>
            <person name="Alghaithi H.S."/>
            <person name="Nair K.P."/>
            <person name="Dhamotharan K."/>
            <person name="Chandran L."/>
            <person name="G W."/>
            <person name="Daniel R."/>
        </authorList>
    </citation>
    <scope>NUCLEOTIDE SEQUENCE [LARGE SCALE GENOMIC DNA]</scope>
    <source>
        <strain evidence="2 3">W6</strain>
    </source>
</reference>
<feature type="transmembrane region" description="Helical" evidence="1">
    <location>
        <begin position="28"/>
        <end position="45"/>
    </location>
</feature>
<keyword evidence="1" id="KW-0472">Membrane</keyword>
<protein>
    <submittedName>
        <fullName evidence="2">Uncharacterized protein</fullName>
    </submittedName>
</protein>
<name>A0A069RID7_PEPLI</name>
<evidence type="ECO:0000256" key="1">
    <source>
        <dbReference type="SAM" id="Phobius"/>
    </source>
</evidence>
<dbReference type="AlphaFoldDB" id="A0A069RID7"/>
<evidence type="ECO:0000313" key="3">
    <source>
        <dbReference type="Proteomes" id="UP000027946"/>
    </source>
</evidence>
<dbReference type="EMBL" id="JJMM01000008">
    <property type="protein sequence ID" value="KDR95910.1"/>
    <property type="molecule type" value="Genomic_DNA"/>
</dbReference>
<comment type="caution">
    <text evidence="2">The sequence shown here is derived from an EMBL/GenBank/DDBJ whole genome shotgun (WGS) entry which is preliminary data.</text>
</comment>
<gene>
    <name evidence="2" type="ORF">CLIT_8c00790</name>
</gene>
<keyword evidence="1" id="KW-1133">Transmembrane helix</keyword>
<keyword evidence="3" id="KW-1185">Reference proteome</keyword>